<dbReference type="AlphaFoldDB" id="A0AA36MKC3"/>
<keyword evidence="5" id="KW-1185">Reference proteome</keyword>
<dbReference type="GO" id="GO:0048471">
    <property type="term" value="C:perinuclear region of cytoplasm"/>
    <property type="evidence" value="ECO:0007669"/>
    <property type="project" value="TreeGrafter"/>
</dbReference>
<evidence type="ECO:0000313" key="4">
    <source>
        <dbReference type="EMBL" id="CAJ1375659.1"/>
    </source>
</evidence>
<dbReference type="SUPFAM" id="SSF52047">
    <property type="entry name" value="RNI-like"/>
    <property type="match status" value="1"/>
</dbReference>
<evidence type="ECO:0000256" key="1">
    <source>
        <dbReference type="ARBA" id="ARBA00022468"/>
    </source>
</evidence>
<dbReference type="InterPro" id="IPR001611">
    <property type="entry name" value="Leu-rich_rpt"/>
</dbReference>
<dbReference type="Proteomes" id="UP001178507">
    <property type="component" value="Unassembled WGS sequence"/>
</dbReference>
<proteinExistence type="predicted"/>
<keyword evidence="2" id="KW-0433">Leucine-rich repeat</keyword>
<sequence length="349" mass="37802">MDGELLASSLLEGPFSITGRRCLGAREVVDLSQASLGLRQSWLEALQEEKAEVIDERALELLQHKARQSDFESAAFNFKKSFLTDDEMELLCSSARFCIAMSEVADFCINVNEVGDRGMCALARVGTMLPFRDLADFFAIDNHIGDDGIKALAQAASEGALPSLKLMYLYSNCIGDAGFTALAEAAALGAFAPNGLETLLVMDNDISDKGVLSLERPMRLGKLRRLREFGVGNSMADRGLQVFLDASLRGELPHLRELHLTHNPLTDLGLNELLKSPLQLSHLGLEGTRTSGSAQDFREPITGRGAAAADAPSSTCWRGPARLRKRMAEKDAACSAARKLWLGAKFGAN</sequence>
<dbReference type="EMBL" id="CAUJNA010000335">
    <property type="protein sequence ID" value="CAJ1375659.1"/>
    <property type="molecule type" value="Genomic_DNA"/>
</dbReference>
<dbReference type="PANTHER" id="PTHR24113:SF12">
    <property type="entry name" value="RAN GTPASE-ACTIVATING PROTEIN 1"/>
    <property type="match status" value="1"/>
</dbReference>
<dbReference type="PANTHER" id="PTHR24113">
    <property type="entry name" value="RAN GTPASE-ACTIVATING PROTEIN 1"/>
    <property type="match status" value="1"/>
</dbReference>
<dbReference type="GO" id="GO:0005829">
    <property type="term" value="C:cytosol"/>
    <property type="evidence" value="ECO:0007669"/>
    <property type="project" value="TreeGrafter"/>
</dbReference>
<dbReference type="GO" id="GO:0031267">
    <property type="term" value="F:small GTPase binding"/>
    <property type="evidence" value="ECO:0007669"/>
    <property type="project" value="TreeGrafter"/>
</dbReference>
<comment type="caution">
    <text evidence="4">The sequence shown here is derived from an EMBL/GenBank/DDBJ whole genome shotgun (WGS) entry which is preliminary data.</text>
</comment>
<dbReference type="InterPro" id="IPR027038">
    <property type="entry name" value="RanGap"/>
</dbReference>
<protein>
    <submittedName>
        <fullName evidence="4">Uncharacterized protein</fullName>
    </submittedName>
</protein>
<dbReference type="GO" id="GO:0005634">
    <property type="term" value="C:nucleus"/>
    <property type="evidence" value="ECO:0007669"/>
    <property type="project" value="TreeGrafter"/>
</dbReference>
<keyword evidence="3" id="KW-0677">Repeat</keyword>
<gene>
    <name evidence="4" type="ORF">EVOR1521_LOCUS4885</name>
</gene>
<evidence type="ECO:0000256" key="3">
    <source>
        <dbReference type="ARBA" id="ARBA00022737"/>
    </source>
</evidence>
<evidence type="ECO:0000256" key="2">
    <source>
        <dbReference type="ARBA" id="ARBA00022614"/>
    </source>
</evidence>
<reference evidence="4" key="1">
    <citation type="submission" date="2023-08" db="EMBL/GenBank/DDBJ databases">
        <authorList>
            <person name="Chen Y."/>
            <person name="Shah S."/>
            <person name="Dougan E. K."/>
            <person name="Thang M."/>
            <person name="Chan C."/>
        </authorList>
    </citation>
    <scope>NUCLEOTIDE SEQUENCE</scope>
</reference>
<dbReference type="GO" id="GO:0006913">
    <property type="term" value="P:nucleocytoplasmic transport"/>
    <property type="evidence" value="ECO:0007669"/>
    <property type="project" value="TreeGrafter"/>
</dbReference>
<dbReference type="GO" id="GO:0005096">
    <property type="term" value="F:GTPase activator activity"/>
    <property type="evidence" value="ECO:0007669"/>
    <property type="project" value="UniProtKB-KW"/>
</dbReference>
<organism evidence="4 5">
    <name type="scientific">Effrenium voratum</name>
    <dbReference type="NCBI Taxonomy" id="2562239"/>
    <lineage>
        <taxon>Eukaryota</taxon>
        <taxon>Sar</taxon>
        <taxon>Alveolata</taxon>
        <taxon>Dinophyceae</taxon>
        <taxon>Suessiales</taxon>
        <taxon>Symbiodiniaceae</taxon>
        <taxon>Effrenium</taxon>
    </lineage>
</organism>
<keyword evidence="1" id="KW-0343">GTPase activation</keyword>
<dbReference type="PROSITE" id="PS51450">
    <property type="entry name" value="LRR"/>
    <property type="match status" value="1"/>
</dbReference>
<evidence type="ECO:0000313" key="5">
    <source>
        <dbReference type="Proteomes" id="UP001178507"/>
    </source>
</evidence>
<name>A0AA36MKC3_9DINO</name>
<dbReference type="Gene3D" id="3.80.10.10">
    <property type="entry name" value="Ribonuclease Inhibitor"/>
    <property type="match status" value="1"/>
</dbReference>
<dbReference type="SMART" id="SM00368">
    <property type="entry name" value="LRR_RI"/>
    <property type="match status" value="2"/>
</dbReference>
<dbReference type="Pfam" id="PF13516">
    <property type="entry name" value="LRR_6"/>
    <property type="match status" value="3"/>
</dbReference>
<dbReference type="InterPro" id="IPR032675">
    <property type="entry name" value="LRR_dom_sf"/>
</dbReference>
<accession>A0AA36MKC3</accession>